<feature type="compositionally biased region" description="Acidic residues" evidence="1">
    <location>
        <begin position="326"/>
        <end position="339"/>
    </location>
</feature>
<gene>
    <name evidence="2" type="ORF">BGZ99_005590</name>
</gene>
<organism evidence="2 3">
    <name type="scientific">Dissophora globulifera</name>
    <dbReference type="NCBI Taxonomy" id="979702"/>
    <lineage>
        <taxon>Eukaryota</taxon>
        <taxon>Fungi</taxon>
        <taxon>Fungi incertae sedis</taxon>
        <taxon>Mucoromycota</taxon>
        <taxon>Mortierellomycotina</taxon>
        <taxon>Mortierellomycetes</taxon>
        <taxon>Mortierellales</taxon>
        <taxon>Mortierellaceae</taxon>
        <taxon>Dissophora</taxon>
    </lineage>
</organism>
<feature type="region of interest" description="Disordered" evidence="1">
    <location>
        <begin position="1"/>
        <end position="84"/>
    </location>
</feature>
<feature type="compositionally biased region" description="Low complexity" evidence="1">
    <location>
        <begin position="584"/>
        <end position="597"/>
    </location>
</feature>
<proteinExistence type="predicted"/>
<feature type="region of interest" description="Disordered" evidence="1">
    <location>
        <begin position="229"/>
        <end position="346"/>
    </location>
</feature>
<feature type="compositionally biased region" description="Low complexity" evidence="1">
    <location>
        <begin position="455"/>
        <end position="488"/>
    </location>
</feature>
<feature type="compositionally biased region" description="Low complexity" evidence="1">
    <location>
        <begin position="406"/>
        <end position="427"/>
    </location>
</feature>
<evidence type="ECO:0000313" key="2">
    <source>
        <dbReference type="EMBL" id="KAG0318561.1"/>
    </source>
</evidence>
<feature type="compositionally biased region" description="Low complexity" evidence="1">
    <location>
        <begin position="265"/>
        <end position="279"/>
    </location>
</feature>
<accession>A0A9P6REE6</accession>
<evidence type="ECO:0000313" key="3">
    <source>
        <dbReference type="Proteomes" id="UP000738325"/>
    </source>
</evidence>
<feature type="compositionally biased region" description="Basic and acidic residues" evidence="1">
    <location>
        <begin position="439"/>
        <end position="450"/>
    </location>
</feature>
<feature type="region of interest" description="Disordered" evidence="1">
    <location>
        <begin position="544"/>
        <end position="567"/>
    </location>
</feature>
<dbReference type="EMBL" id="JAAAIP010000364">
    <property type="protein sequence ID" value="KAG0318561.1"/>
    <property type="molecule type" value="Genomic_DNA"/>
</dbReference>
<sequence length="616" mass="67338">MPGFLQETNSSFQSLPMQQQRQQLQQQRHQMQRGEDQELEADEYEYRPPNPRFRHSRHNSGSSGSASSKEKSMGLSSLGSRPHVPPLPPTAFLIVNNNNSTHHFGGSLQQPAKLLATTTTTTAAAVGNHSSGNSKLFKNFSARFNNPTTTQAIPVIETVAQQYARTIKALWQMVEDEELSYQIDAAVTAAREQAAALQQQQGRPSLQSKASEEVLHRICHEPCCVGTATSTGGAGSVRGGHRQPAHSTVRTNSSGTLIQHSKTLSSPISKQPQSQSQKQQVRDLAPQVQRQPSEEEYPSWTWGRLTSGAQPPLPSSLQGQQQTTESDNDEDEGEGSEEDREQRKRELEELERELVTLGLQRHQGPVHASATLVRHEKSSAQEPSSSSATTASRAYTSPLTVQVGAQVAQPSQGSQPQSPLKQQPIPQRRQRQRQNSLAYEERRSEQDALHRSYYTATITNNNNNNIKSSSSSSIPSTPTTVSSLSKPPAMLDFHDGILHEEESDASSNTGLSSSFSKMDEDGVVLSVAHRVTVRPRTQDLSVFQKASGPGQNRQQRPSWEVERARGRGVAASWTATTMTAAAARAQAQKQQQSSRARIGSLPTVATPSVSTMISAR</sequence>
<feature type="compositionally biased region" description="Low complexity" evidence="1">
    <location>
        <begin position="380"/>
        <end position="397"/>
    </location>
</feature>
<reference evidence="2" key="1">
    <citation type="journal article" date="2020" name="Fungal Divers.">
        <title>Resolving the Mortierellaceae phylogeny through synthesis of multi-gene phylogenetics and phylogenomics.</title>
        <authorList>
            <person name="Vandepol N."/>
            <person name="Liber J."/>
            <person name="Desiro A."/>
            <person name="Na H."/>
            <person name="Kennedy M."/>
            <person name="Barry K."/>
            <person name="Grigoriev I.V."/>
            <person name="Miller A.N."/>
            <person name="O'Donnell K."/>
            <person name="Stajich J.E."/>
            <person name="Bonito G."/>
        </authorList>
    </citation>
    <scope>NUCLEOTIDE SEQUENCE</scope>
    <source>
        <strain evidence="2">REB-010B</strain>
    </source>
</reference>
<keyword evidence="3" id="KW-1185">Reference proteome</keyword>
<dbReference type="Proteomes" id="UP000738325">
    <property type="component" value="Unassembled WGS sequence"/>
</dbReference>
<name>A0A9P6REE6_9FUNG</name>
<feature type="compositionally biased region" description="Polar residues" evidence="1">
    <location>
        <begin position="603"/>
        <end position="616"/>
    </location>
</feature>
<feature type="compositionally biased region" description="Low complexity" evidence="1">
    <location>
        <begin position="18"/>
        <end position="29"/>
    </location>
</feature>
<dbReference type="AlphaFoldDB" id="A0A9P6REE6"/>
<feature type="compositionally biased region" description="Polar residues" evidence="1">
    <location>
        <begin position="245"/>
        <end position="264"/>
    </location>
</feature>
<dbReference type="OrthoDB" id="2449573at2759"/>
<comment type="caution">
    <text evidence="2">The sequence shown here is derived from an EMBL/GenBank/DDBJ whole genome shotgun (WGS) entry which is preliminary data.</text>
</comment>
<protein>
    <submittedName>
        <fullName evidence="2">Uncharacterized protein</fullName>
    </submittedName>
</protein>
<feature type="region of interest" description="Disordered" evidence="1">
    <location>
        <begin position="584"/>
        <end position="616"/>
    </location>
</feature>
<feature type="compositionally biased region" description="Polar residues" evidence="1">
    <location>
        <begin position="1"/>
        <end position="17"/>
    </location>
</feature>
<evidence type="ECO:0000256" key="1">
    <source>
        <dbReference type="SAM" id="MobiDB-lite"/>
    </source>
</evidence>
<feature type="region of interest" description="Disordered" evidence="1">
    <location>
        <begin position="373"/>
        <end position="488"/>
    </location>
</feature>